<dbReference type="AlphaFoldDB" id="A0AAV0TCR6"/>
<gene>
    <name evidence="2" type="ORF">PDE001_LOCUS1879</name>
</gene>
<evidence type="ECO:0008006" key="4">
    <source>
        <dbReference type="Google" id="ProtNLM"/>
    </source>
</evidence>
<feature type="region of interest" description="Disordered" evidence="1">
    <location>
        <begin position="84"/>
        <end position="143"/>
    </location>
</feature>
<dbReference type="Proteomes" id="UP001162029">
    <property type="component" value="Unassembled WGS sequence"/>
</dbReference>
<dbReference type="SUPFAM" id="SSF54791">
    <property type="entry name" value="Eukaryotic type KH-domain (KH-domain type I)"/>
    <property type="match status" value="1"/>
</dbReference>
<organism evidence="2 3">
    <name type="scientific">Peronospora destructor</name>
    <dbReference type="NCBI Taxonomy" id="86335"/>
    <lineage>
        <taxon>Eukaryota</taxon>
        <taxon>Sar</taxon>
        <taxon>Stramenopiles</taxon>
        <taxon>Oomycota</taxon>
        <taxon>Peronosporomycetes</taxon>
        <taxon>Peronosporales</taxon>
        <taxon>Peronosporaceae</taxon>
        <taxon>Peronospora</taxon>
    </lineage>
</organism>
<comment type="caution">
    <text evidence="2">The sequence shown here is derived from an EMBL/GenBank/DDBJ whole genome shotgun (WGS) entry which is preliminary data.</text>
</comment>
<feature type="compositionally biased region" description="Basic and acidic residues" evidence="1">
    <location>
        <begin position="89"/>
        <end position="125"/>
    </location>
</feature>
<evidence type="ECO:0000256" key="1">
    <source>
        <dbReference type="SAM" id="MobiDB-lite"/>
    </source>
</evidence>
<dbReference type="Gene3D" id="3.30.1370.10">
    <property type="entry name" value="K Homology domain, type 1"/>
    <property type="match status" value="1"/>
</dbReference>
<protein>
    <recommendedName>
        <fullName evidence="4">K Homology domain-containing protein</fullName>
    </recommendedName>
</protein>
<dbReference type="EMBL" id="CANTFM010000333">
    <property type="protein sequence ID" value="CAI5718519.1"/>
    <property type="molecule type" value="Genomic_DNA"/>
</dbReference>
<dbReference type="GO" id="GO:0003723">
    <property type="term" value="F:RNA binding"/>
    <property type="evidence" value="ECO:0007669"/>
    <property type="project" value="InterPro"/>
</dbReference>
<dbReference type="InterPro" id="IPR036612">
    <property type="entry name" value="KH_dom_type_1_sf"/>
</dbReference>
<name>A0AAV0TCR6_9STRA</name>
<evidence type="ECO:0000313" key="3">
    <source>
        <dbReference type="Proteomes" id="UP001162029"/>
    </source>
</evidence>
<evidence type="ECO:0000313" key="2">
    <source>
        <dbReference type="EMBL" id="CAI5718519.1"/>
    </source>
</evidence>
<sequence>MEPGRLAAHVIGANGDKLNAIMSRARCSIGYRNTQSLEDKDKTEANQMEFSMAFMISADTMKRVEDGALLLQALVESTEEQLRKYQGRGKREEQIQEKKRKRWEKEGRDRLVADGEREEILHEEKVDDDTATTAAFKASPRWR</sequence>
<reference evidence="2" key="1">
    <citation type="submission" date="2022-12" db="EMBL/GenBank/DDBJ databases">
        <authorList>
            <person name="Webb A."/>
        </authorList>
    </citation>
    <scope>NUCLEOTIDE SEQUENCE</scope>
    <source>
        <strain evidence="2">Pd1</strain>
    </source>
</reference>
<accession>A0AAV0TCR6</accession>
<keyword evidence="3" id="KW-1185">Reference proteome</keyword>
<proteinExistence type="predicted"/>